<keyword evidence="9" id="KW-0472">Membrane</keyword>
<evidence type="ECO:0000256" key="4">
    <source>
        <dbReference type="ARBA" id="ARBA00022461"/>
    </source>
</evidence>
<dbReference type="VEuPathDB" id="VectorBase:AATE002722"/>
<keyword evidence="3 12" id="KW-0813">Transport</keyword>
<evidence type="ECO:0000256" key="9">
    <source>
        <dbReference type="ARBA" id="ARBA00023136"/>
    </source>
</evidence>
<accession>A0A182INZ7</accession>
<dbReference type="Pfam" id="PF00858">
    <property type="entry name" value="ASC"/>
    <property type="match status" value="1"/>
</dbReference>
<dbReference type="EnsemblMetazoa" id="AATE002722-RA">
    <property type="protein sequence ID" value="AATE002722-PA.1"/>
    <property type="gene ID" value="AATE002722"/>
</dbReference>
<evidence type="ECO:0000256" key="7">
    <source>
        <dbReference type="ARBA" id="ARBA00023053"/>
    </source>
</evidence>
<sequence>MGTLGPIRLYADRAAKFAPKPRVAPIRANGSPVSAKPNIFQDYCANSSIHGFKYFVGSNRTIVEKIWWLVVCIISIYGCARLIDTVYDKWLRSPVVVTFAEQPTPIHDIPFPAVTICPVTKVKSSVLNFTAVYLQIVTKHTIHNISDEDIDRFMAMSQVCDFSFNDYVGNQTYDDNIVSVLQDMAIPSDEIFVMCYWKNKYINCTELFNPTLTESGICYTFNSLSADDLLRKEAFHTDFEHSSETRSSANWTMQDGYKPNLGTETYPQRTLSPGQSAGLTILLKSELIDMDYLCGGYQIQLHSPNQCPQISSQHLRVSMNQAVQVRIDPFLTSTSANVMAYSPEKRQCFYTHERYLRYFQIYTKRNCELECLTNFTLHKCGCVLFSMPRSAGVRVCGIQKLPCYSEAYAILQEQGLNIQDKSSQDVLKSCNCLPACTFVQYNTEISQAQFDWPRLTTAIALFQEQLINSHLSVIYIYFKEAHFNSIKRDQIFGVADFIANCGGILGLFMGVSLLSIVEILYFFTMRPLINYFYRRPRKARKIAMLESYASRANYGNAFNTFLRDAA</sequence>
<comment type="subcellular location">
    <subcellularLocation>
        <location evidence="1">Membrane</location>
        <topology evidence="1">Multi-pass membrane protein</topology>
    </subcellularLocation>
</comment>
<evidence type="ECO:0000313" key="13">
    <source>
        <dbReference type="EnsemblMetazoa" id="AATE002722-PA.1"/>
    </source>
</evidence>
<protein>
    <recommendedName>
        <fullName evidence="14">Pickpocket</fullName>
    </recommendedName>
</protein>
<dbReference type="Gene3D" id="1.10.287.770">
    <property type="entry name" value="YojJ-like"/>
    <property type="match status" value="1"/>
</dbReference>
<keyword evidence="6" id="KW-1133">Transmembrane helix</keyword>
<keyword evidence="5 12" id="KW-0812">Transmembrane</keyword>
<keyword evidence="7" id="KW-0915">Sodium</keyword>
<dbReference type="STRING" id="41427.A0A182INZ7"/>
<evidence type="ECO:0000256" key="11">
    <source>
        <dbReference type="ARBA" id="ARBA00023303"/>
    </source>
</evidence>
<dbReference type="PRINTS" id="PR01078">
    <property type="entry name" value="AMINACHANNEL"/>
</dbReference>
<evidence type="ECO:0000256" key="8">
    <source>
        <dbReference type="ARBA" id="ARBA00023065"/>
    </source>
</evidence>
<reference evidence="13" key="1">
    <citation type="submission" date="2022-08" db="UniProtKB">
        <authorList>
            <consortium name="EnsemblMetazoa"/>
        </authorList>
    </citation>
    <scope>IDENTIFICATION</scope>
    <source>
        <strain evidence="13">EBRO</strain>
    </source>
</reference>
<keyword evidence="10 12" id="KW-0739">Sodium transport</keyword>
<dbReference type="PANTHER" id="PTHR11690:SF288">
    <property type="entry name" value="AMILORIDE-SENSITIVE NA+ CHANNEL-RELATED"/>
    <property type="match status" value="1"/>
</dbReference>
<dbReference type="InterPro" id="IPR001873">
    <property type="entry name" value="ENaC"/>
</dbReference>
<keyword evidence="8 12" id="KW-0406">Ion transport</keyword>
<dbReference type="GO" id="GO:0005886">
    <property type="term" value="C:plasma membrane"/>
    <property type="evidence" value="ECO:0007669"/>
    <property type="project" value="TreeGrafter"/>
</dbReference>
<evidence type="ECO:0000256" key="2">
    <source>
        <dbReference type="ARBA" id="ARBA00007193"/>
    </source>
</evidence>
<dbReference type="GO" id="GO:0015280">
    <property type="term" value="F:ligand-gated sodium channel activity"/>
    <property type="evidence" value="ECO:0007669"/>
    <property type="project" value="TreeGrafter"/>
</dbReference>
<evidence type="ECO:0000256" key="5">
    <source>
        <dbReference type="ARBA" id="ARBA00022692"/>
    </source>
</evidence>
<evidence type="ECO:0000256" key="12">
    <source>
        <dbReference type="RuleBase" id="RU000679"/>
    </source>
</evidence>
<dbReference type="Gene3D" id="2.60.470.10">
    <property type="entry name" value="Acid-sensing ion channels like domains"/>
    <property type="match status" value="1"/>
</dbReference>
<dbReference type="PANTHER" id="PTHR11690">
    <property type="entry name" value="AMILORIDE-SENSITIVE SODIUM CHANNEL-RELATED"/>
    <property type="match status" value="1"/>
</dbReference>
<evidence type="ECO:0000256" key="1">
    <source>
        <dbReference type="ARBA" id="ARBA00004141"/>
    </source>
</evidence>
<keyword evidence="4 12" id="KW-0894">Sodium channel</keyword>
<comment type="similarity">
    <text evidence="2 12">Belongs to the amiloride-sensitive sodium channel (TC 1.A.6) family.</text>
</comment>
<proteinExistence type="inferred from homology"/>
<evidence type="ECO:0000256" key="6">
    <source>
        <dbReference type="ARBA" id="ARBA00022989"/>
    </source>
</evidence>
<evidence type="ECO:0008006" key="14">
    <source>
        <dbReference type="Google" id="ProtNLM"/>
    </source>
</evidence>
<name>A0A182INZ7_ANOAO</name>
<evidence type="ECO:0000256" key="3">
    <source>
        <dbReference type="ARBA" id="ARBA00022448"/>
    </source>
</evidence>
<keyword evidence="11 12" id="KW-0407">Ion channel</keyword>
<evidence type="ECO:0000256" key="10">
    <source>
        <dbReference type="ARBA" id="ARBA00023201"/>
    </source>
</evidence>
<dbReference type="AlphaFoldDB" id="A0A182INZ7"/>
<organism evidence="13">
    <name type="scientific">Anopheles atroparvus</name>
    <name type="common">European mosquito</name>
    <dbReference type="NCBI Taxonomy" id="41427"/>
    <lineage>
        <taxon>Eukaryota</taxon>
        <taxon>Metazoa</taxon>
        <taxon>Ecdysozoa</taxon>
        <taxon>Arthropoda</taxon>
        <taxon>Hexapoda</taxon>
        <taxon>Insecta</taxon>
        <taxon>Pterygota</taxon>
        <taxon>Neoptera</taxon>
        <taxon>Endopterygota</taxon>
        <taxon>Diptera</taxon>
        <taxon>Nematocera</taxon>
        <taxon>Culicoidea</taxon>
        <taxon>Culicidae</taxon>
        <taxon>Anophelinae</taxon>
        <taxon>Anopheles</taxon>
    </lineage>
</organism>